<evidence type="ECO:0000313" key="3">
    <source>
        <dbReference type="EnsemblMetazoa" id="KAF7491091.1"/>
    </source>
</evidence>
<gene>
    <name evidence="2" type="ORF">SSS_1761</name>
</gene>
<dbReference type="Proteomes" id="UP000070412">
    <property type="component" value="Unassembled WGS sequence"/>
</dbReference>
<feature type="compositionally biased region" description="Low complexity" evidence="1">
    <location>
        <begin position="262"/>
        <end position="274"/>
    </location>
</feature>
<dbReference type="OrthoDB" id="6496111at2759"/>
<reference evidence="2" key="2">
    <citation type="submission" date="2020-01" db="EMBL/GenBank/DDBJ databases">
        <authorList>
            <person name="Korhonen P.K.K."/>
            <person name="Guangxu M.G."/>
            <person name="Wang T.W."/>
            <person name="Stroehlein A.J.S."/>
            <person name="Young N.D."/>
            <person name="Ang C.-S.A."/>
            <person name="Fernando D.W.F."/>
            <person name="Lu H.L."/>
            <person name="Taylor S.T."/>
            <person name="Ehtesham M.E.M."/>
            <person name="Najaraj S.H.N."/>
            <person name="Harsha G.H.G."/>
            <person name="Madugundu A.M."/>
            <person name="Renuse S.R."/>
            <person name="Holt D.H."/>
            <person name="Pandey A.P."/>
            <person name="Papenfuss A.P."/>
            <person name="Gasser R.B.G."/>
            <person name="Fischer K.F."/>
        </authorList>
    </citation>
    <scope>NUCLEOTIDE SEQUENCE</scope>
    <source>
        <strain evidence="2">SSS_KF_BRIS2020</strain>
    </source>
</reference>
<reference evidence="3" key="3">
    <citation type="submission" date="2022-06" db="UniProtKB">
        <authorList>
            <consortium name="EnsemblMetazoa"/>
        </authorList>
    </citation>
    <scope>IDENTIFICATION</scope>
</reference>
<reference evidence="4" key="1">
    <citation type="journal article" date="2020" name="PLoS Negl. Trop. Dis.">
        <title>High-quality nuclear genome for Sarcoptes scabiei-A critical resource for a neglected parasite.</title>
        <authorList>
            <person name="Korhonen P.K."/>
            <person name="Gasser R.B."/>
            <person name="Ma G."/>
            <person name="Wang T."/>
            <person name="Stroehlein A.J."/>
            <person name="Young N.D."/>
            <person name="Ang C.S."/>
            <person name="Fernando D.D."/>
            <person name="Lu H.C."/>
            <person name="Taylor S."/>
            <person name="Reynolds S.L."/>
            <person name="Mofiz E."/>
            <person name="Najaraj S.H."/>
            <person name="Gowda H."/>
            <person name="Madugundu A."/>
            <person name="Renuse S."/>
            <person name="Holt D."/>
            <person name="Pandey A."/>
            <person name="Papenfuss A.T."/>
            <person name="Fischer K."/>
        </authorList>
    </citation>
    <scope>NUCLEOTIDE SEQUENCE [LARGE SCALE GENOMIC DNA]</scope>
</reference>
<keyword evidence="4" id="KW-1185">Reference proteome</keyword>
<proteinExistence type="predicted"/>
<accession>A0A834R940</accession>
<feature type="compositionally biased region" description="Polar residues" evidence="1">
    <location>
        <begin position="244"/>
        <end position="254"/>
    </location>
</feature>
<feature type="compositionally biased region" description="Low complexity" evidence="1">
    <location>
        <begin position="184"/>
        <end position="202"/>
    </location>
</feature>
<feature type="region of interest" description="Disordered" evidence="1">
    <location>
        <begin position="178"/>
        <end position="298"/>
    </location>
</feature>
<evidence type="ECO:0000313" key="2">
    <source>
        <dbReference type="EMBL" id="KAF7491091.1"/>
    </source>
</evidence>
<dbReference type="EnsemblMetazoa" id="SSS_1761s_mrna">
    <property type="protein sequence ID" value="KAF7491091.1"/>
    <property type="gene ID" value="SSS_1761"/>
</dbReference>
<dbReference type="EMBL" id="WVUK01000061">
    <property type="protein sequence ID" value="KAF7491091.1"/>
    <property type="molecule type" value="Genomic_DNA"/>
</dbReference>
<name>A0A834R940_SARSC</name>
<dbReference type="AlphaFoldDB" id="A0A834R940"/>
<organism evidence="2">
    <name type="scientific">Sarcoptes scabiei</name>
    <name type="common">Itch mite</name>
    <name type="synonym">Acarus scabiei</name>
    <dbReference type="NCBI Taxonomy" id="52283"/>
    <lineage>
        <taxon>Eukaryota</taxon>
        <taxon>Metazoa</taxon>
        <taxon>Ecdysozoa</taxon>
        <taxon>Arthropoda</taxon>
        <taxon>Chelicerata</taxon>
        <taxon>Arachnida</taxon>
        <taxon>Acari</taxon>
        <taxon>Acariformes</taxon>
        <taxon>Sarcoptiformes</taxon>
        <taxon>Astigmata</taxon>
        <taxon>Psoroptidia</taxon>
        <taxon>Sarcoptoidea</taxon>
        <taxon>Sarcoptidae</taxon>
        <taxon>Sarcoptinae</taxon>
        <taxon>Sarcoptes</taxon>
    </lineage>
</organism>
<protein>
    <submittedName>
        <fullName evidence="2 3">Uncharacterized protein</fullName>
    </submittedName>
</protein>
<sequence length="631" mass="71029">MASASALTGSTASIISFRHSNLLPSGDGISIASSDAKTLVTAALNSNNCSIISNYSGSYLKFNQTSTTKELISSKMNNSFYNQSQSKIQPESIESMDSSRNLLISNSSKEEICFTSVNETISKQKSIEKKLISNDNLSNIAIEERNKTLTSASILNKNNDSSTIDQTMMYGNEDSIMNDIRQENPNNSSQTLSPSSSSSNENSPKKKRRRGEKERLMDDLSNSNSPWAAHVSKMLIETEETERTTSNQSHCNSDNNKEMENQENSSKSNESSKSSKARMPSLRPRRNIRPPSGYYSSDSCSPVFYSPIKNRFFARQNVESDHQKCENNIKQSIILHAENQSIIENEVKKEFVDSESIDRIKPNSLDRIVRKNIDVSVFSTLISPIRLDSNSLYEFNYVSLKIIQIKPLRTLTLTPKCMQEQSLTCPVLELITTDVNDRFNIDYLKGVFDDPEISSISSTNLIVYLMGTYALKSKDLAHKGSMINIVKFRTTNRRDNNTKNIKKRKFLEQKEYPFAIIVDSPADYIANSIQIESNLNSKRNDFVLDPKSTSSLSSSSSTSHIKNEIESDNYYDKSNSDTLAEFSTQWLPLVSFSDKWKPPDNPVDLNRSLYIMQPCIPKFESSSRTVKMSSV</sequence>
<evidence type="ECO:0000256" key="1">
    <source>
        <dbReference type="SAM" id="MobiDB-lite"/>
    </source>
</evidence>
<evidence type="ECO:0000313" key="4">
    <source>
        <dbReference type="Proteomes" id="UP000070412"/>
    </source>
</evidence>